<dbReference type="PROSITE" id="PS51375">
    <property type="entry name" value="PPR"/>
    <property type="match status" value="1"/>
</dbReference>
<gene>
    <name evidence="3" type="ORF">FRX31_009893</name>
</gene>
<evidence type="ECO:0000313" key="3">
    <source>
        <dbReference type="EMBL" id="KAF5200521.1"/>
    </source>
</evidence>
<feature type="repeat" description="PPR" evidence="2">
    <location>
        <begin position="1"/>
        <end position="28"/>
    </location>
</feature>
<sequence>MMSGYGMHGYGNQAMELFHQMRTCGPAPNDVTFIAILSAFAHTGLVREGREVLTCMKQHYKIVPRVEHLVCNSSEVLAEGRGWYCQLSMCHLPIFRRIQAQVWIEDRMDFLAQSIQRIRFAPDFLSSY</sequence>
<dbReference type="Gene3D" id="1.25.40.10">
    <property type="entry name" value="Tetratricopeptide repeat domain"/>
    <property type="match status" value="1"/>
</dbReference>
<dbReference type="EMBL" id="JABWDY010010653">
    <property type="protein sequence ID" value="KAF5200521.1"/>
    <property type="molecule type" value="Genomic_DNA"/>
</dbReference>
<dbReference type="PANTHER" id="PTHR47926:SF355">
    <property type="entry name" value="DYW DOMAIN-CONTAINING PROTEIN"/>
    <property type="match status" value="1"/>
</dbReference>
<keyword evidence="4" id="KW-1185">Reference proteome</keyword>
<dbReference type="PANTHER" id="PTHR47926">
    <property type="entry name" value="PENTATRICOPEPTIDE REPEAT-CONTAINING PROTEIN"/>
    <property type="match status" value="1"/>
</dbReference>
<protein>
    <submittedName>
        <fullName evidence="3">Pentatricopeptide repeat-containing protein</fullName>
    </submittedName>
</protein>
<dbReference type="Pfam" id="PF13041">
    <property type="entry name" value="PPR_2"/>
    <property type="match status" value="1"/>
</dbReference>
<dbReference type="Proteomes" id="UP000554482">
    <property type="component" value="Unassembled WGS sequence"/>
</dbReference>
<name>A0A7J6WSZ3_THATH</name>
<dbReference type="AlphaFoldDB" id="A0A7J6WSZ3"/>
<keyword evidence="1" id="KW-0677">Repeat</keyword>
<evidence type="ECO:0000313" key="4">
    <source>
        <dbReference type="Proteomes" id="UP000554482"/>
    </source>
</evidence>
<dbReference type="GO" id="GO:0003723">
    <property type="term" value="F:RNA binding"/>
    <property type="evidence" value="ECO:0007669"/>
    <property type="project" value="InterPro"/>
</dbReference>
<dbReference type="GO" id="GO:0009451">
    <property type="term" value="P:RNA modification"/>
    <property type="evidence" value="ECO:0007669"/>
    <property type="project" value="InterPro"/>
</dbReference>
<proteinExistence type="predicted"/>
<dbReference type="InterPro" id="IPR011990">
    <property type="entry name" value="TPR-like_helical_dom_sf"/>
</dbReference>
<evidence type="ECO:0000256" key="1">
    <source>
        <dbReference type="ARBA" id="ARBA00022737"/>
    </source>
</evidence>
<comment type="caution">
    <text evidence="3">The sequence shown here is derived from an EMBL/GenBank/DDBJ whole genome shotgun (WGS) entry which is preliminary data.</text>
</comment>
<accession>A0A7J6WSZ3</accession>
<reference evidence="3 4" key="1">
    <citation type="submission" date="2020-06" db="EMBL/GenBank/DDBJ databases">
        <title>Transcriptomic and genomic resources for Thalictrum thalictroides and T. hernandezii: Facilitating candidate gene discovery in an emerging model plant lineage.</title>
        <authorList>
            <person name="Arias T."/>
            <person name="Riano-Pachon D.M."/>
            <person name="Di Stilio V.S."/>
        </authorList>
    </citation>
    <scope>NUCLEOTIDE SEQUENCE [LARGE SCALE GENOMIC DNA]</scope>
    <source>
        <strain evidence="4">cv. WT478/WT964</strain>
        <tissue evidence="3">Leaves</tissue>
    </source>
</reference>
<dbReference type="OrthoDB" id="185373at2759"/>
<dbReference type="InterPro" id="IPR046960">
    <property type="entry name" value="PPR_At4g14850-like_plant"/>
</dbReference>
<dbReference type="NCBIfam" id="TIGR00756">
    <property type="entry name" value="PPR"/>
    <property type="match status" value="1"/>
</dbReference>
<organism evidence="3 4">
    <name type="scientific">Thalictrum thalictroides</name>
    <name type="common">Rue-anemone</name>
    <name type="synonym">Anemone thalictroides</name>
    <dbReference type="NCBI Taxonomy" id="46969"/>
    <lineage>
        <taxon>Eukaryota</taxon>
        <taxon>Viridiplantae</taxon>
        <taxon>Streptophyta</taxon>
        <taxon>Embryophyta</taxon>
        <taxon>Tracheophyta</taxon>
        <taxon>Spermatophyta</taxon>
        <taxon>Magnoliopsida</taxon>
        <taxon>Ranunculales</taxon>
        <taxon>Ranunculaceae</taxon>
        <taxon>Thalictroideae</taxon>
        <taxon>Thalictrum</taxon>
    </lineage>
</organism>
<dbReference type="InterPro" id="IPR002885">
    <property type="entry name" value="PPR_rpt"/>
</dbReference>
<evidence type="ECO:0000256" key="2">
    <source>
        <dbReference type="PROSITE-ProRule" id="PRU00708"/>
    </source>
</evidence>